<dbReference type="OrthoDB" id="9804790at2"/>
<accession>A0A553K0S3</accession>
<proteinExistence type="inferred from homology"/>
<dbReference type="PROSITE" id="PS00798">
    <property type="entry name" value="ALDOKETO_REDUCTASE_1"/>
    <property type="match status" value="1"/>
</dbReference>
<evidence type="ECO:0000313" key="9">
    <source>
        <dbReference type="Proteomes" id="UP000317638"/>
    </source>
</evidence>
<dbReference type="SUPFAM" id="SSF51430">
    <property type="entry name" value="NAD(P)-linked oxidoreductase"/>
    <property type="match status" value="1"/>
</dbReference>
<dbReference type="AlphaFoldDB" id="A0A553K0S3"/>
<evidence type="ECO:0000256" key="3">
    <source>
        <dbReference type="ARBA" id="ARBA00023002"/>
    </source>
</evidence>
<dbReference type="PANTHER" id="PTHR43827:SF3">
    <property type="entry name" value="NADP-DEPENDENT OXIDOREDUCTASE DOMAIN-CONTAINING PROTEIN"/>
    <property type="match status" value="1"/>
</dbReference>
<evidence type="ECO:0000313" key="8">
    <source>
        <dbReference type="EMBL" id="TRY18304.1"/>
    </source>
</evidence>
<dbReference type="InterPro" id="IPR018170">
    <property type="entry name" value="Aldo/ket_reductase_CS"/>
</dbReference>
<evidence type="ECO:0000256" key="5">
    <source>
        <dbReference type="PIRSR" id="PIRSR000097-2"/>
    </source>
</evidence>
<dbReference type="InterPro" id="IPR036812">
    <property type="entry name" value="NAD(P)_OxRdtase_dom_sf"/>
</dbReference>
<evidence type="ECO:0000256" key="2">
    <source>
        <dbReference type="ARBA" id="ARBA00022857"/>
    </source>
</evidence>
<dbReference type="PIRSF" id="PIRSF000097">
    <property type="entry name" value="AKR"/>
    <property type="match status" value="1"/>
</dbReference>
<feature type="binding site" evidence="5">
    <location>
        <position position="109"/>
    </location>
    <ligand>
        <name>substrate</name>
    </ligand>
</feature>
<dbReference type="EMBL" id="VKKG01000003">
    <property type="protein sequence ID" value="TRY18304.1"/>
    <property type="molecule type" value="Genomic_DNA"/>
</dbReference>
<gene>
    <name evidence="8" type="ORF">FOJ82_09750</name>
</gene>
<feature type="domain" description="NADP-dependent oxidoreductase" evidence="7">
    <location>
        <begin position="24"/>
        <end position="261"/>
    </location>
</feature>
<dbReference type="Pfam" id="PF00248">
    <property type="entry name" value="Aldo_ket_red"/>
    <property type="match status" value="1"/>
</dbReference>
<dbReference type="PRINTS" id="PR00069">
    <property type="entry name" value="ALDKETRDTASE"/>
</dbReference>
<keyword evidence="3" id="KW-0560">Oxidoreductase</keyword>
<dbReference type="InterPro" id="IPR023210">
    <property type="entry name" value="NADP_OxRdtase_dom"/>
</dbReference>
<dbReference type="GO" id="GO:0016616">
    <property type="term" value="F:oxidoreductase activity, acting on the CH-OH group of donors, NAD or NADP as acceptor"/>
    <property type="evidence" value="ECO:0007669"/>
    <property type="project" value="UniProtKB-ARBA"/>
</dbReference>
<dbReference type="Gene3D" id="3.20.20.100">
    <property type="entry name" value="NADP-dependent oxidoreductase domain"/>
    <property type="match status" value="1"/>
</dbReference>
<comment type="caution">
    <text evidence="8">The sequence shown here is derived from an EMBL/GenBank/DDBJ whole genome shotgun (WGS) entry which is preliminary data.</text>
</comment>
<name>A0A553K0S3_9ACTN</name>
<keyword evidence="2" id="KW-0521">NADP</keyword>
<dbReference type="FunFam" id="3.20.20.100:FF:000002">
    <property type="entry name" value="2,5-diketo-D-gluconic acid reductase A"/>
    <property type="match status" value="1"/>
</dbReference>
<dbReference type="PROSITE" id="PS00063">
    <property type="entry name" value="ALDOKETO_REDUCTASE_3"/>
    <property type="match status" value="1"/>
</dbReference>
<dbReference type="RefSeq" id="WP_143938280.1">
    <property type="nucleotide sequence ID" value="NZ_VKKG01000003.1"/>
</dbReference>
<organism evidence="8 9">
    <name type="scientific">Tessaracoccus rhinocerotis</name>
    <dbReference type="NCBI Taxonomy" id="1689449"/>
    <lineage>
        <taxon>Bacteria</taxon>
        <taxon>Bacillati</taxon>
        <taxon>Actinomycetota</taxon>
        <taxon>Actinomycetes</taxon>
        <taxon>Propionibacteriales</taxon>
        <taxon>Propionibacteriaceae</taxon>
        <taxon>Tessaracoccus</taxon>
    </lineage>
</organism>
<comment type="similarity">
    <text evidence="1">Belongs to the aldo/keto reductase family.</text>
</comment>
<keyword evidence="9" id="KW-1185">Reference proteome</keyword>
<evidence type="ECO:0000256" key="1">
    <source>
        <dbReference type="ARBA" id="ARBA00007905"/>
    </source>
</evidence>
<dbReference type="InterPro" id="IPR020471">
    <property type="entry name" value="AKR"/>
</dbReference>
<reference evidence="8 9" key="1">
    <citation type="submission" date="2019-07" db="EMBL/GenBank/DDBJ databases">
        <authorList>
            <person name="Zhou L.-Y."/>
        </authorList>
    </citation>
    <scope>NUCLEOTIDE SEQUENCE [LARGE SCALE GENOMIC DNA]</scope>
    <source>
        <strain evidence="8 9">YIM 101269</strain>
    </source>
</reference>
<feature type="active site" description="Proton donor" evidence="4">
    <location>
        <position position="51"/>
    </location>
</feature>
<evidence type="ECO:0000259" key="7">
    <source>
        <dbReference type="Pfam" id="PF00248"/>
    </source>
</evidence>
<dbReference type="Proteomes" id="UP000317638">
    <property type="component" value="Unassembled WGS sequence"/>
</dbReference>
<feature type="site" description="Lowers pKa of active site Tyr" evidence="6">
    <location>
        <position position="76"/>
    </location>
</feature>
<sequence length="273" mass="29841">MPNPELITMNDGHSIPQIGLGVFQMSNDEAHASTLAALEAGYRHIDTAAGYRNEQGVGAAIRESGIPRDEVFVTTKLQNGSHARRDARAAIEQSLEALGMDHVDLYLIHWPQPSQGRYTEAWESLIDFRSEGLVTSIGVSNFLPDHLDTVVDETGIVPVLNQIELHPTFQPHDLINHCSDLDVVVESWSPLGAAQDLDHPEIVRIAESIGATPAQVIIAWHLHRGFVVIPKSRTPERIVSNFAALDVRLNSEQLELIDGLDTGVRIGGDPAVL</sequence>
<evidence type="ECO:0000256" key="6">
    <source>
        <dbReference type="PIRSR" id="PIRSR000097-3"/>
    </source>
</evidence>
<evidence type="ECO:0000256" key="4">
    <source>
        <dbReference type="PIRSR" id="PIRSR000097-1"/>
    </source>
</evidence>
<dbReference type="PANTHER" id="PTHR43827">
    <property type="entry name" value="2,5-DIKETO-D-GLUCONIC ACID REDUCTASE"/>
    <property type="match status" value="1"/>
</dbReference>
<protein>
    <submittedName>
        <fullName evidence="8">Aldo/keto reductase</fullName>
    </submittedName>
</protein>